<sequence>MESESGSMCAASRDSVNSVCDAIDSQLQVLCWFLSCVVFSNARQDEERRLKY</sequence>
<evidence type="ECO:0000313" key="2">
    <source>
        <dbReference type="Proteomes" id="UP000324222"/>
    </source>
</evidence>
<comment type="caution">
    <text evidence="1">The sequence shown here is derived from an EMBL/GenBank/DDBJ whole genome shotgun (WGS) entry which is preliminary data.</text>
</comment>
<dbReference type="Proteomes" id="UP000324222">
    <property type="component" value="Unassembled WGS sequence"/>
</dbReference>
<dbReference type="EMBL" id="VSRR010034348">
    <property type="protein sequence ID" value="MPC72222.1"/>
    <property type="molecule type" value="Genomic_DNA"/>
</dbReference>
<keyword evidence="2" id="KW-1185">Reference proteome</keyword>
<evidence type="ECO:0000313" key="1">
    <source>
        <dbReference type="EMBL" id="MPC72222.1"/>
    </source>
</evidence>
<protein>
    <submittedName>
        <fullName evidence="1">Uncharacterized protein</fullName>
    </submittedName>
</protein>
<gene>
    <name evidence="1" type="ORF">E2C01_066520</name>
</gene>
<accession>A0A5B7HLR3</accession>
<name>A0A5B7HLR3_PORTR</name>
<proteinExistence type="predicted"/>
<dbReference type="AlphaFoldDB" id="A0A5B7HLR3"/>
<organism evidence="1 2">
    <name type="scientific">Portunus trituberculatus</name>
    <name type="common">Swimming crab</name>
    <name type="synonym">Neptunus trituberculatus</name>
    <dbReference type="NCBI Taxonomy" id="210409"/>
    <lineage>
        <taxon>Eukaryota</taxon>
        <taxon>Metazoa</taxon>
        <taxon>Ecdysozoa</taxon>
        <taxon>Arthropoda</taxon>
        <taxon>Crustacea</taxon>
        <taxon>Multicrustacea</taxon>
        <taxon>Malacostraca</taxon>
        <taxon>Eumalacostraca</taxon>
        <taxon>Eucarida</taxon>
        <taxon>Decapoda</taxon>
        <taxon>Pleocyemata</taxon>
        <taxon>Brachyura</taxon>
        <taxon>Eubrachyura</taxon>
        <taxon>Portunoidea</taxon>
        <taxon>Portunidae</taxon>
        <taxon>Portuninae</taxon>
        <taxon>Portunus</taxon>
    </lineage>
</organism>
<reference evidence="1 2" key="1">
    <citation type="submission" date="2019-05" db="EMBL/GenBank/DDBJ databases">
        <title>Another draft genome of Portunus trituberculatus and its Hox gene families provides insights of decapod evolution.</title>
        <authorList>
            <person name="Jeong J.-H."/>
            <person name="Song I."/>
            <person name="Kim S."/>
            <person name="Choi T."/>
            <person name="Kim D."/>
            <person name="Ryu S."/>
            <person name="Kim W."/>
        </authorList>
    </citation>
    <scope>NUCLEOTIDE SEQUENCE [LARGE SCALE GENOMIC DNA]</scope>
    <source>
        <tissue evidence="1">Muscle</tissue>
    </source>
</reference>